<protein>
    <recommendedName>
        <fullName evidence="2">Transposase Tc1-like domain-containing protein</fullName>
    </recommendedName>
</protein>
<evidence type="ECO:0000313" key="1">
    <source>
        <dbReference type="EMBL" id="EFZ09119.1"/>
    </source>
</evidence>
<feature type="non-terminal residue" evidence="1">
    <location>
        <position position="1"/>
    </location>
</feature>
<name>E9JDI5_SOLIN</name>
<sequence length="115" mass="13794">NTIRNAFMRLRETGCVLPNHLNADRPRTTRTAEFAENVLDAVQDDSSTKNKDYKSRCRYIQRLLRSYELNQSYLDHILWTDESLFTKMGMFNCHNYHQYVQENLHAKWTISSQYR</sequence>
<dbReference type="HOGENOM" id="CLU_2115065_0_0_1"/>
<dbReference type="PANTHER" id="PTHR47326:SF1">
    <property type="entry name" value="HTH PSQ-TYPE DOMAIN-CONTAINING PROTEIN"/>
    <property type="match status" value="1"/>
</dbReference>
<feature type="non-terminal residue" evidence="1">
    <location>
        <position position="115"/>
    </location>
</feature>
<evidence type="ECO:0008006" key="2">
    <source>
        <dbReference type="Google" id="ProtNLM"/>
    </source>
</evidence>
<gene>
    <name evidence="1" type="ORF">SINV_15382</name>
</gene>
<proteinExistence type="predicted"/>
<organism>
    <name type="scientific">Solenopsis invicta</name>
    <name type="common">Red imported fire ant</name>
    <name type="synonym">Solenopsis wagneri</name>
    <dbReference type="NCBI Taxonomy" id="13686"/>
    <lineage>
        <taxon>Eukaryota</taxon>
        <taxon>Metazoa</taxon>
        <taxon>Ecdysozoa</taxon>
        <taxon>Arthropoda</taxon>
        <taxon>Hexapoda</taxon>
        <taxon>Insecta</taxon>
        <taxon>Pterygota</taxon>
        <taxon>Neoptera</taxon>
        <taxon>Endopterygota</taxon>
        <taxon>Hymenoptera</taxon>
        <taxon>Apocrita</taxon>
        <taxon>Aculeata</taxon>
        <taxon>Formicoidea</taxon>
        <taxon>Formicidae</taxon>
        <taxon>Myrmicinae</taxon>
        <taxon>Solenopsis</taxon>
    </lineage>
</organism>
<dbReference type="AlphaFoldDB" id="E9JDI5"/>
<dbReference type="EMBL" id="GL771868">
    <property type="protein sequence ID" value="EFZ09119.1"/>
    <property type="molecule type" value="Genomic_DNA"/>
</dbReference>
<dbReference type="PANTHER" id="PTHR47326">
    <property type="entry name" value="TRANSPOSABLE ELEMENT TC3 TRANSPOSASE-LIKE PROTEIN"/>
    <property type="match status" value="1"/>
</dbReference>
<reference evidence="1" key="1">
    <citation type="journal article" date="2011" name="Proc. Natl. Acad. Sci. U.S.A.">
        <title>The genome of the fire ant Solenopsis invicta.</title>
        <authorList>
            <person name="Wurm Y."/>
            <person name="Wang J."/>
            <person name="Riba-Grognuz O."/>
            <person name="Corona M."/>
            <person name="Nygaard S."/>
            <person name="Hunt B.G."/>
            <person name="Ingram K.K."/>
            <person name="Falquet L."/>
            <person name="Nipitwattanaphon M."/>
            <person name="Gotzek D."/>
            <person name="Dijkstra M.B."/>
            <person name="Oettler J."/>
            <person name="Comtesse F."/>
            <person name="Shih C.J."/>
            <person name="Wu W.J."/>
            <person name="Yang C.C."/>
            <person name="Thomas J."/>
            <person name="Beaudoing E."/>
            <person name="Pradervand S."/>
            <person name="Flegel V."/>
            <person name="Cook E.D."/>
            <person name="Fabbretti R."/>
            <person name="Stockinger H."/>
            <person name="Long L."/>
            <person name="Farmerie W.G."/>
            <person name="Oakey J."/>
            <person name="Boomsma J.J."/>
            <person name="Pamilo P."/>
            <person name="Yi S.V."/>
            <person name="Heinze J."/>
            <person name="Goodisman M.A."/>
            <person name="Farinelli L."/>
            <person name="Harshman K."/>
            <person name="Hulo N."/>
            <person name="Cerutti L."/>
            <person name="Xenarios I."/>
            <person name="Shoemaker D."/>
            <person name="Keller L."/>
        </authorList>
    </citation>
    <scope>NUCLEOTIDE SEQUENCE [LARGE SCALE GENOMIC DNA]</scope>
</reference>
<accession>E9JDI5</accession>